<feature type="transmembrane region" description="Helical" evidence="5">
    <location>
        <begin position="128"/>
        <end position="151"/>
    </location>
</feature>
<dbReference type="PANTHER" id="PTHR26451">
    <property type="entry name" value="G_PROTEIN_RECEP_F1_2 DOMAIN-CONTAINING PROTEIN"/>
    <property type="match status" value="1"/>
</dbReference>
<keyword evidence="3 5" id="KW-1133">Transmembrane helix</keyword>
<reference evidence="8" key="2">
    <citation type="journal article" date="2007" name="PLoS Biol.">
        <title>Survey sequencing and comparative analysis of the elephant shark (Callorhinchus milii) genome.</title>
        <authorList>
            <person name="Venkatesh B."/>
            <person name="Kirkness E.F."/>
            <person name="Loh Y.H."/>
            <person name="Halpern A.L."/>
            <person name="Lee A.P."/>
            <person name="Johnson J."/>
            <person name="Dandona N."/>
            <person name="Viswanathan L.D."/>
            <person name="Tay A."/>
            <person name="Venter J.C."/>
            <person name="Strausberg R.L."/>
            <person name="Brenner S."/>
        </authorList>
    </citation>
    <scope>NUCLEOTIDE SEQUENCE [LARGE SCALE GENOMIC DNA]</scope>
</reference>
<dbReference type="GO" id="GO:0016020">
    <property type="term" value="C:membrane"/>
    <property type="evidence" value="ECO:0007669"/>
    <property type="project" value="UniProtKB-SubCell"/>
</dbReference>
<feature type="transmembrane region" description="Helical" evidence="5">
    <location>
        <begin position="163"/>
        <end position="184"/>
    </location>
</feature>
<dbReference type="PRINTS" id="PR00237">
    <property type="entry name" value="GPCRRHODOPSN"/>
</dbReference>
<proteinExistence type="predicted"/>
<dbReference type="PROSITE" id="PS50262">
    <property type="entry name" value="G_PROTEIN_RECEP_F1_2"/>
    <property type="match status" value="1"/>
</dbReference>
<keyword evidence="8" id="KW-1185">Reference proteome</keyword>
<dbReference type="Ensembl" id="ENSCMIT00000044052.1">
    <property type="protein sequence ID" value="ENSCMIP00000043430.1"/>
    <property type="gene ID" value="ENSCMIG00000017998.1"/>
</dbReference>
<organism evidence="7 8">
    <name type="scientific">Callorhinchus milii</name>
    <name type="common">Ghost shark</name>
    <dbReference type="NCBI Taxonomy" id="7868"/>
    <lineage>
        <taxon>Eukaryota</taxon>
        <taxon>Metazoa</taxon>
        <taxon>Chordata</taxon>
        <taxon>Craniata</taxon>
        <taxon>Vertebrata</taxon>
        <taxon>Chondrichthyes</taxon>
        <taxon>Holocephali</taxon>
        <taxon>Chimaeriformes</taxon>
        <taxon>Callorhinchidae</taxon>
        <taxon>Callorhinchus</taxon>
    </lineage>
</organism>
<dbReference type="InterPro" id="IPR052921">
    <property type="entry name" value="GPCR1_Superfamily_Member"/>
</dbReference>
<comment type="subcellular location">
    <subcellularLocation>
        <location evidence="1">Membrane</location>
    </subcellularLocation>
</comment>
<dbReference type="Gene3D" id="1.20.1070.10">
    <property type="entry name" value="Rhodopsin 7-helix transmembrane proteins"/>
    <property type="match status" value="1"/>
</dbReference>
<evidence type="ECO:0000256" key="4">
    <source>
        <dbReference type="ARBA" id="ARBA00023136"/>
    </source>
</evidence>
<dbReference type="Proteomes" id="UP000314986">
    <property type="component" value="Unassembled WGS sequence"/>
</dbReference>
<feature type="transmembrane region" description="Helical" evidence="5">
    <location>
        <begin position="257"/>
        <end position="275"/>
    </location>
</feature>
<dbReference type="AlphaFoldDB" id="A0A4W3KD26"/>
<keyword evidence="2 5" id="KW-0812">Transmembrane</keyword>
<dbReference type="PANTHER" id="PTHR26451:SF991">
    <property type="entry name" value="ODORANT RECEPTOR"/>
    <property type="match status" value="1"/>
</dbReference>
<feature type="transmembrane region" description="Helical" evidence="5">
    <location>
        <begin position="290"/>
        <end position="313"/>
    </location>
</feature>
<evidence type="ECO:0000256" key="1">
    <source>
        <dbReference type="ARBA" id="ARBA00004370"/>
    </source>
</evidence>
<dbReference type="FunFam" id="1.20.1070.10:FF:000096">
    <property type="entry name" value="Odorant receptor 131-2"/>
    <property type="match status" value="1"/>
</dbReference>
<dbReference type="GeneTree" id="ENSGT00940000161337"/>
<evidence type="ECO:0000313" key="8">
    <source>
        <dbReference type="Proteomes" id="UP000314986"/>
    </source>
</evidence>
<keyword evidence="4 5" id="KW-0472">Membrane</keyword>
<dbReference type="InParanoid" id="A0A4W3KD26"/>
<name>A0A4W3KD26_CALMI</name>
<accession>A0A4W3KD26</accession>
<dbReference type="GO" id="GO:0004930">
    <property type="term" value="F:G protein-coupled receptor activity"/>
    <property type="evidence" value="ECO:0007669"/>
    <property type="project" value="InterPro"/>
</dbReference>
<protein>
    <recommendedName>
        <fullName evidence="6">G-protein coupled receptors family 1 profile domain-containing protein</fullName>
    </recommendedName>
</protein>
<dbReference type="CDD" id="cd00637">
    <property type="entry name" value="7tm_classA_rhodopsin-like"/>
    <property type="match status" value="1"/>
</dbReference>
<dbReference type="GO" id="GO:0005549">
    <property type="term" value="F:odorant binding"/>
    <property type="evidence" value="ECO:0007669"/>
    <property type="project" value="TreeGrafter"/>
</dbReference>
<dbReference type="Pfam" id="PF00001">
    <property type="entry name" value="7tm_1"/>
    <property type="match status" value="1"/>
</dbReference>
<evidence type="ECO:0000256" key="5">
    <source>
        <dbReference type="SAM" id="Phobius"/>
    </source>
</evidence>
<dbReference type="InterPro" id="IPR000276">
    <property type="entry name" value="GPCR_Rhodpsn"/>
</dbReference>
<evidence type="ECO:0000313" key="7">
    <source>
        <dbReference type="Ensembl" id="ENSCMIP00000043430.1"/>
    </source>
</evidence>
<sequence length="339" mass="37521">MSLALLAPLTAVGLSVLLLHTLWNSISDFLGLTPSPVSFKVHLKTFLFDCIFVHLPPPSALAPPLIPNPTPSLIICFASSSRYILFTYMLLNDAVELVVSVLLFLLSKLHIPIPLGVCSLFVTVSGSAYLSTPVILAAMALERYIAICVPLRHAEICTVRRSAGAIGIICALGLLPHLVELVALSTTHSPRFFSRLAVCSKEALITNRFLNLFRMTVFAVDFSVVTLTILYTYVKIILEARKASGDQSSISRARKTILLHGIQLSFCMTSFTHPITENLVRDQGFLLRSWVIYANFFLFILLPKALSPVIYGLRDEAFRKKMKKHFIFCRCPPNTKGAI</sequence>
<reference evidence="7" key="5">
    <citation type="submission" date="2025-09" db="UniProtKB">
        <authorList>
            <consortium name="Ensembl"/>
        </authorList>
    </citation>
    <scope>IDENTIFICATION</scope>
</reference>
<reference evidence="7" key="4">
    <citation type="submission" date="2025-08" db="UniProtKB">
        <authorList>
            <consortium name="Ensembl"/>
        </authorList>
    </citation>
    <scope>IDENTIFICATION</scope>
</reference>
<evidence type="ECO:0000256" key="2">
    <source>
        <dbReference type="ARBA" id="ARBA00022692"/>
    </source>
</evidence>
<reference evidence="8" key="1">
    <citation type="journal article" date="2006" name="Science">
        <title>Ancient noncoding elements conserved in the human genome.</title>
        <authorList>
            <person name="Venkatesh B."/>
            <person name="Kirkness E.F."/>
            <person name="Loh Y.H."/>
            <person name="Halpern A.L."/>
            <person name="Lee A.P."/>
            <person name="Johnson J."/>
            <person name="Dandona N."/>
            <person name="Viswanathan L.D."/>
            <person name="Tay A."/>
            <person name="Venter J.C."/>
            <person name="Strausberg R.L."/>
            <person name="Brenner S."/>
        </authorList>
    </citation>
    <scope>NUCLEOTIDE SEQUENCE [LARGE SCALE GENOMIC DNA]</scope>
</reference>
<evidence type="ECO:0000256" key="3">
    <source>
        <dbReference type="ARBA" id="ARBA00022989"/>
    </source>
</evidence>
<dbReference type="InterPro" id="IPR017452">
    <property type="entry name" value="GPCR_Rhodpsn_7TM"/>
</dbReference>
<feature type="domain" description="G-protein coupled receptors family 1 profile" evidence="6">
    <location>
        <begin position="58"/>
        <end position="311"/>
    </location>
</feature>
<dbReference type="GO" id="GO:0004984">
    <property type="term" value="F:olfactory receptor activity"/>
    <property type="evidence" value="ECO:0007669"/>
    <property type="project" value="TreeGrafter"/>
</dbReference>
<feature type="transmembrane region" description="Helical" evidence="5">
    <location>
        <begin position="212"/>
        <end position="236"/>
    </location>
</feature>
<reference evidence="8" key="3">
    <citation type="journal article" date="2014" name="Nature">
        <title>Elephant shark genome provides unique insights into gnathostome evolution.</title>
        <authorList>
            <consortium name="International Elephant Shark Genome Sequencing Consortium"/>
            <person name="Venkatesh B."/>
            <person name="Lee A.P."/>
            <person name="Ravi V."/>
            <person name="Maurya A.K."/>
            <person name="Lian M.M."/>
            <person name="Swann J.B."/>
            <person name="Ohta Y."/>
            <person name="Flajnik M.F."/>
            <person name="Sutoh Y."/>
            <person name="Kasahara M."/>
            <person name="Hoon S."/>
            <person name="Gangu V."/>
            <person name="Roy S.W."/>
            <person name="Irimia M."/>
            <person name="Korzh V."/>
            <person name="Kondrychyn I."/>
            <person name="Lim Z.W."/>
            <person name="Tay B.H."/>
            <person name="Tohari S."/>
            <person name="Kong K.W."/>
            <person name="Ho S."/>
            <person name="Lorente-Galdos B."/>
            <person name="Quilez J."/>
            <person name="Marques-Bonet T."/>
            <person name="Raney B.J."/>
            <person name="Ingham P.W."/>
            <person name="Tay A."/>
            <person name="Hillier L.W."/>
            <person name="Minx P."/>
            <person name="Boehm T."/>
            <person name="Wilson R.K."/>
            <person name="Brenner S."/>
            <person name="Warren W.C."/>
        </authorList>
    </citation>
    <scope>NUCLEOTIDE SEQUENCE [LARGE SCALE GENOMIC DNA]</scope>
</reference>
<evidence type="ECO:0000259" key="6">
    <source>
        <dbReference type="PROSITE" id="PS50262"/>
    </source>
</evidence>
<dbReference type="SUPFAM" id="SSF81321">
    <property type="entry name" value="Family A G protein-coupled receptor-like"/>
    <property type="match status" value="1"/>
</dbReference>